<gene>
    <name evidence="2" type="ORF">METZ01_LOCUS440533</name>
</gene>
<name>A0A382YXM0_9ZZZZ</name>
<keyword evidence="1" id="KW-0175">Coiled coil</keyword>
<evidence type="ECO:0000256" key="1">
    <source>
        <dbReference type="SAM" id="Coils"/>
    </source>
</evidence>
<dbReference type="EMBL" id="UINC01179149">
    <property type="protein sequence ID" value="SVD87679.1"/>
    <property type="molecule type" value="Genomic_DNA"/>
</dbReference>
<proteinExistence type="predicted"/>
<protein>
    <submittedName>
        <fullName evidence="2">Uncharacterized protein</fullName>
    </submittedName>
</protein>
<organism evidence="2">
    <name type="scientific">marine metagenome</name>
    <dbReference type="NCBI Taxonomy" id="408172"/>
    <lineage>
        <taxon>unclassified sequences</taxon>
        <taxon>metagenomes</taxon>
        <taxon>ecological metagenomes</taxon>
    </lineage>
</organism>
<reference evidence="2" key="1">
    <citation type="submission" date="2018-05" db="EMBL/GenBank/DDBJ databases">
        <authorList>
            <person name="Lanie J.A."/>
            <person name="Ng W.-L."/>
            <person name="Kazmierczak K.M."/>
            <person name="Andrzejewski T.M."/>
            <person name="Davidsen T.M."/>
            <person name="Wayne K.J."/>
            <person name="Tettelin H."/>
            <person name="Glass J.I."/>
            <person name="Rusch D."/>
            <person name="Podicherti R."/>
            <person name="Tsui H.-C.T."/>
            <person name="Winkler M.E."/>
        </authorList>
    </citation>
    <scope>NUCLEOTIDE SEQUENCE</scope>
</reference>
<evidence type="ECO:0000313" key="2">
    <source>
        <dbReference type="EMBL" id="SVD87679.1"/>
    </source>
</evidence>
<dbReference type="AlphaFoldDB" id="A0A382YXM0"/>
<sequence length="123" mass="13919">MVPHRYACEVLDEARAAVKNLNHLTLPMAKRHMSTLIEEIQTVVNRMEAGLGDKNDYARVRADLKDGEAALKRLRADFSKAKKDLKAIDADIERYTEVRAKLLEEVLASERFQALPVEISGKE</sequence>
<accession>A0A382YXM0</accession>
<feature type="coiled-coil region" evidence="1">
    <location>
        <begin position="57"/>
        <end position="105"/>
    </location>
</feature>